<dbReference type="GO" id="GO:0005886">
    <property type="term" value="C:plasma membrane"/>
    <property type="evidence" value="ECO:0007669"/>
    <property type="project" value="UniProtKB-SubCell"/>
</dbReference>
<evidence type="ECO:0000256" key="7">
    <source>
        <dbReference type="ARBA" id="ARBA00022927"/>
    </source>
</evidence>
<dbReference type="KEGG" id="pace:A6070_08205"/>
<comment type="subcellular location">
    <subcellularLocation>
        <location evidence="1">Cell membrane</location>
        <topology evidence="1">Single-pass membrane protein</topology>
    </subcellularLocation>
</comment>
<dbReference type="InterPro" id="IPR003849">
    <property type="entry name" value="Preprotein_translocase_YajC"/>
</dbReference>
<dbReference type="OrthoDB" id="9811406at2"/>
<keyword evidence="5" id="KW-1003">Cell membrane</keyword>
<evidence type="ECO:0000256" key="5">
    <source>
        <dbReference type="ARBA" id="ARBA00022475"/>
    </source>
</evidence>
<sequence>MFWISEAHAMASPPGGQSNPYSTIIMLVLMFGIFYFLLIRPQQKRAKEHKQLVDGLKVGDQIVTAGGIHGKVASVQDNIVSLEVATGVKIRVNRSSIVSVEQG</sequence>
<keyword evidence="7" id="KW-0653">Protein transport</keyword>
<organism evidence="12 13">
    <name type="scientific">Syntrophotalea acetylenica</name>
    <name type="common">Pelobacter acetylenicus</name>
    <dbReference type="NCBI Taxonomy" id="29542"/>
    <lineage>
        <taxon>Bacteria</taxon>
        <taxon>Pseudomonadati</taxon>
        <taxon>Thermodesulfobacteriota</taxon>
        <taxon>Desulfuromonadia</taxon>
        <taxon>Desulfuromonadales</taxon>
        <taxon>Syntrophotaleaceae</taxon>
        <taxon>Syntrophotalea</taxon>
    </lineage>
</organism>
<dbReference type="PANTHER" id="PTHR33909:SF1">
    <property type="entry name" value="SEC TRANSLOCON ACCESSORY COMPLEX SUBUNIT YAJC"/>
    <property type="match status" value="1"/>
</dbReference>
<keyword evidence="6 11" id="KW-0812">Transmembrane</keyword>
<proteinExistence type="inferred from homology"/>
<name>A0A1L3GJG5_SYNAC</name>
<dbReference type="STRING" id="29542.A6070_08205"/>
<dbReference type="SMART" id="SM01323">
    <property type="entry name" value="YajC"/>
    <property type="match status" value="1"/>
</dbReference>
<dbReference type="Proteomes" id="UP000182264">
    <property type="component" value="Chromosome"/>
</dbReference>
<reference evidence="12 13" key="1">
    <citation type="journal article" date="2017" name="Genome Announc.">
        <title>Complete Genome Sequences of Two Acetylene-Fermenting Pelobacter acetylenicus Strains.</title>
        <authorList>
            <person name="Sutton J.M."/>
            <person name="Baesman S.M."/>
            <person name="Fierst J.L."/>
            <person name="Poret-Peterson A.T."/>
            <person name="Oremland R.S."/>
            <person name="Dunlap D.S."/>
            <person name="Akob D.M."/>
        </authorList>
    </citation>
    <scope>NUCLEOTIDE SEQUENCE [LARGE SCALE GENOMIC DNA]</scope>
    <source>
        <strain evidence="12 13">DSM 3247</strain>
    </source>
</reference>
<dbReference type="GO" id="GO:0015031">
    <property type="term" value="P:protein transport"/>
    <property type="evidence" value="ECO:0007669"/>
    <property type="project" value="UniProtKB-KW"/>
</dbReference>
<evidence type="ECO:0000256" key="2">
    <source>
        <dbReference type="ARBA" id="ARBA00006742"/>
    </source>
</evidence>
<dbReference type="Pfam" id="PF02699">
    <property type="entry name" value="YajC"/>
    <property type="match status" value="1"/>
</dbReference>
<evidence type="ECO:0000256" key="6">
    <source>
        <dbReference type="ARBA" id="ARBA00022692"/>
    </source>
</evidence>
<evidence type="ECO:0000256" key="10">
    <source>
        <dbReference type="ARBA" id="ARBA00023136"/>
    </source>
</evidence>
<accession>A0A1L3GJG5</accession>
<protein>
    <recommendedName>
        <fullName evidence="3">Sec translocon accessory complex subunit YajC</fullName>
    </recommendedName>
</protein>
<gene>
    <name evidence="12" type="ORF">A7E75_14180</name>
</gene>
<evidence type="ECO:0000256" key="9">
    <source>
        <dbReference type="ARBA" id="ARBA00023010"/>
    </source>
</evidence>
<evidence type="ECO:0000256" key="1">
    <source>
        <dbReference type="ARBA" id="ARBA00004162"/>
    </source>
</evidence>
<comment type="similarity">
    <text evidence="2">Belongs to the YajC family.</text>
</comment>
<dbReference type="PANTHER" id="PTHR33909">
    <property type="entry name" value="SEC TRANSLOCON ACCESSORY COMPLEX SUBUNIT YAJC"/>
    <property type="match status" value="1"/>
</dbReference>
<evidence type="ECO:0000313" key="12">
    <source>
        <dbReference type="EMBL" id="APG26025.1"/>
    </source>
</evidence>
<keyword evidence="4" id="KW-0813">Transport</keyword>
<dbReference type="NCBIfam" id="TIGR00739">
    <property type="entry name" value="yajC"/>
    <property type="match status" value="1"/>
</dbReference>
<dbReference type="AlphaFoldDB" id="A0A1L3GJG5"/>
<dbReference type="RefSeq" id="WP_072287864.1">
    <property type="nucleotide sequence ID" value="NZ_CP015455.1"/>
</dbReference>
<evidence type="ECO:0000256" key="8">
    <source>
        <dbReference type="ARBA" id="ARBA00022989"/>
    </source>
</evidence>
<evidence type="ECO:0000256" key="3">
    <source>
        <dbReference type="ARBA" id="ARBA00014962"/>
    </source>
</evidence>
<feature type="transmembrane region" description="Helical" evidence="11">
    <location>
        <begin position="20"/>
        <end position="39"/>
    </location>
</feature>
<dbReference type="EMBL" id="CP015518">
    <property type="protein sequence ID" value="APG26025.1"/>
    <property type="molecule type" value="Genomic_DNA"/>
</dbReference>
<evidence type="ECO:0000256" key="11">
    <source>
        <dbReference type="SAM" id="Phobius"/>
    </source>
</evidence>
<keyword evidence="13" id="KW-1185">Reference proteome</keyword>
<keyword evidence="9" id="KW-0811">Translocation</keyword>
<keyword evidence="8 11" id="KW-1133">Transmembrane helix</keyword>
<evidence type="ECO:0000313" key="13">
    <source>
        <dbReference type="Proteomes" id="UP000182264"/>
    </source>
</evidence>
<evidence type="ECO:0000256" key="4">
    <source>
        <dbReference type="ARBA" id="ARBA00022448"/>
    </source>
</evidence>
<dbReference type="PRINTS" id="PR01853">
    <property type="entry name" value="YAJCTRNLCASE"/>
</dbReference>
<keyword evidence="10 11" id="KW-0472">Membrane</keyword>